<evidence type="ECO:0000313" key="2">
    <source>
        <dbReference type="Proteomes" id="UP000009336"/>
    </source>
</evidence>
<dbReference type="PATRIC" id="fig|1141662.3.peg.3115"/>
<dbReference type="STRING" id="1141662.OOA_15347"/>
<dbReference type="OrthoDB" id="7796826at2"/>
<organism evidence="1 2">
    <name type="scientific">Providencia burhodogranariea DSM 19968</name>
    <dbReference type="NCBI Taxonomy" id="1141662"/>
    <lineage>
        <taxon>Bacteria</taxon>
        <taxon>Pseudomonadati</taxon>
        <taxon>Pseudomonadota</taxon>
        <taxon>Gammaproteobacteria</taxon>
        <taxon>Enterobacterales</taxon>
        <taxon>Morganellaceae</taxon>
        <taxon>Providencia</taxon>
    </lineage>
</organism>
<gene>
    <name evidence="1" type="ORF">OOA_15347</name>
</gene>
<reference evidence="1 2" key="1">
    <citation type="journal article" date="2012" name="BMC Genomics">
        <title>Comparative genomics of bacteria in the genus Providencia isolated from wild Drosophila melanogaster.</title>
        <authorList>
            <person name="Galac M.R."/>
            <person name="Lazzaro B.P."/>
        </authorList>
    </citation>
    <scope>NUCLEOTIDE SEQUENCE [LARGE SCALE GENOMIC DNA]</scope>
    <source>
        <strain evidence="1 2">DSM 19968</strain>
    </source>
</reference>
<proteinExistence type="predicted"/>
<dbReference type="RefSeq" id="WP_008913053.1">
    <property type="nucleotide sequence ID" value="NZ_KB233224.1"/>
</dbReference>
<evidence type="ECO:0000313" key="1">
    <source>
        <dbReference type="EMBL" id="EKT56166.1"/>
    </source>
</evidence>
<keyword evidence="2" id="KW-1185">Reference proteome</keyword>
<sequence length="752" mass="83965">MSNTKNQTTSKTNCGTGSTDAFSTCGPVLYYHPNTHELIEVSDDELERESQYLCDLVIKKRVLQFKIDELNDKYPLQLRERNPQNYQQELLALYQKYDVASEELNSIIQELKEIQENEQGEEIPITSLDSNSKGFDNSILELIQLKKGGGYKYSYIRSDKLGERHVIHKLGKEDIKSETSKLIKTETIKNTETGEEIEVRKIDTQELKKQLSEIAPTLKYQLFELENKNYSTLEKFKDDDNWVGGLYHWAENINKSLDSTPPYRGKYASFDKKAQLMRFSYGGDSTLELTKGNIGDPSNPKASAKISLYANLALAEAKTEGKIHLPSRHGIQIRYPKKGMDELALMGALRFDLILTLSGHVGASVGLQGSANISQNGIIGIPSKTSVDAPKDLNEVKGIDITSKADELGVVAQAEIFAGIKVGAGIGGELLWLNPEKKEDDNDGFSSLGTLAASIEGLLGAGASGAFAFTYFNGKILVTVQGGLCWGAGAKGSTSFEINADKIMSKFMPCFGYMLRDMDYEKLVAMIRPEHFYAICSLPLLIGMEVTNISYRFAQELQKELKLSWDNKNNRVSLMNTIINSKGEFLKYCPPETKGAAIAALLEHNFWDKYFSPASHSQASGEAMAIFSQRKRAILHTLRWAQSQRDFENILQHASLIPSDSKDSIAVNKTRILAFLAEGEAEKPIPNHAVSRKVTTWTPIPMIKPSYYADIFQQIEKKLPDSNLAKIYINEPYQEFITASEINSQSDIFFKS</sequence>
<dbReference type="eggNOG" id="COG1388">
    <property type="taxonomic scope" value="Bacteria"/>
</dbReference>
<dbReference type="EMBL" id="AKKL01000041">
    <property type="protein sequence ID" value="EKT56166.1"/>
    <property type="molecule type" value="Genomic_DNA"/>
</dbReference>
<dbReference type="Proteomes" id="UP000009336">
    <property type="component" value="Unassembled WGS sequence"/>
</dbReference>
<dbReference type="AlphaFoldDB" id="K8W8G7"/>
<comment type="caution">
    <text evidence="1">The sequence shown here is derived from an EMBL/GenBank/DDBJ whole genome shotgun (WGS) entry which is preliminary data.</text>
</comment>
<dbReference type="HOGENOM" id="CLU_379809_0_0_6"/>
<protein>
    <submittedName>
        <fullName evidence="1">Uncharacterized protein</fullName>
    </submittedName>
</protein>
<accession>K8W8G7</accession>
<name>K8W8G7_9GAMM</name>